<feature type="region of interest" description="Disordered" evidence="1">
    <location>
        <begin position="97"/>
        <end position="165"/>
    </location>
</feature>
<feature type="region of interest" description="Disordered" evidence="1">
    <location>
        <begin position="1"/>
        <end position="22"/>
    </location>
</feature>
<dbReference type="AlphaFoldDB" id="A0A8J6H1Q8"/>
<evidence type="ECO:0000313" key="3">
    <source>
        <dbReference type="Proteomes" id="UP000710432"/>
    </source>
</evidence>
<accession>A0A8J6H1Q8</accession>
<proteinExistence type="predicted"/>
<evidence type="ECO:0000256" key="1">
    <source>
        <dbReference type="SAM" id="MobiDB-lite"/>
    </source>
</evidence>
<dbReference type="Proteomes" id="UP000710432">
    <property type="component" value="Unassembled WGS sequence"/>
</dbReference>
<comment type="caution">
    <text evidence="2">The sequence shown here is derived from an EMBL/GenBank/DDBJ whole genome shotgun (WGS) entry which is preliminary data.</text>
</comment>
<evidence type="ECO:0000313" key="2">
    <source>
        <dbReference type="EMBL" id="KAH0521135.1"/>
    </source>
</evidence>
<dbReference type="EMBL" id="JAATJU010000261">
    <property type="protein sequence ID" value="KAH0521135.1"/>
    <property type="molecule type" value="Genomic_DNA"/>
</dbReference>
<name>A0A8J6H1Q8_MICOH</name>
<feature type="region of interest" description="Disordered" evidence="1">
    <location>
        <begin position="35"/>
        <end position="58"/>
    </location>
</feature>
<organism evidence="2 3">
    <name type="scientific">Microtus ochrogaster</name>
    <name type="common">Prairie vole</name>
    <dbReference type="NCBI Taxonomy" id="79684"/>
    <lineage>
        <taxon>Eukaryota</taxon>
        <taxon>Metazoa</taxon>
        <taxon>Chordata</taxon>
        <taxon>Craniata</taxon>
        <taxon>Vertebrata</taxon>
        <taxon>Euteleostomi</taxon>
        <taxon>Mammalia</taxon>
        <taxon>Eutheria</taxon>
        <taxon>Euarchontoglires</taxon>
        <taxon>Glires</taxon>
        <taxon>Rodentia</taxon>
        <taxon>Myomorpha</taxon>
        <taxon>Muroidea</taxon>
        <taxon>Cricetidae</taxon>
        <taxon>Arvicolinae</taxon>
        <taxon>Microtus</taxon>
    </lineage>
</organism>
<gene>
    <name evidence="2" type="ORF">LTLLF_108880</name>
</gene>
<sequence length="165" mass="17012">MGVGCRAGAQVPRQAGRTGQRLQCTDACADERVELDPTRPRLQPLPARQEPAAPGDRAECCAAGPGWPGWGWGGTSGLRSGIAHYLEDPQLPEALGRATSRKPEHPGAVAALSSAGSEPGSTRAPRGRDTVRGQMPGGITALCLTTTSPAPRRAPGCLQTSSPSQ</sequence>
<reference evidence="2" key="1">
    <citation type="submission" date="2020-03" db="EMBL/GenBank/DDBJ databases">
        <title>Studies in the Genomics of Life Span.</title>
        <authorList>
            <person name="Glass D."/>
        </authorList>
    </citation>
    <scope>NUCLEOTIDE SEQUENCE</scope>
    <source>
        <strain evidence="2">LTLLF</strain>
        <tissue evidence="2">Muscle</tissue>
    </source>
</reference>
<protein>
    <submittedName>
        <fullName evidence="2">Uncharacterized protein</fullName>
    </submittedName>
</protein>